<dbReference type="AlphaFoldDB" id="A0A2P2NN02"/>
<accession>A0A2P2NN02</accession>
<organism evidence="1">
    <name type="scientific">Rhizophora mucronata</name>
    <name type="common">Asiatic mangrove</name>
    <dbReference type="NCBI Taxonomy" id="61149"/>
    <lineage>
        <taxon>Eukaryota</taxon>
        <taxon>Viridiplantae</taxon>
        <taxon>Streptophyta</taxon>
        <taxon>Embryophyta</taxon>
        <taxon>Tracheophyta</taxon>
        <taxon>Spermatophyta</taxon>
        <taxon>Magnoliopsida</taxon>
        <taxon>eudicotyledons</taxon>
        <taxon>Gunneridae</taxon>
        <taxon>Pentapetalae</taxon>
        <taxon>rosids</taxon>
        <taxon>fabids</taxon>
        <taxon>Malpighiales</taxon>
        <taxon>Rhizophoraceae</taxon>
        <taxon>Rhizophora</taxon>
    </lineage>
</organism>
<dbReference type="EMBL" id="GGEC01063342">
    <property type="protein sequence ID" value="MBX43826.1"/>
    <property type="molecule type" value="Transcribed_RNA"/>
</dbReference>
<name>A0A2P2NN02_RHIMU</name>
<protein>
    <submittedName>
        <fullName evidence="1">Uncharacterized protein</fullName>
    </submittedName>
</protein>
<evidence type="ECO:0000313" key="1">
    <source>
        <dbReference type="EMBL" id="MBX43826.1"/>
    </source>
</evidence>
<reference evidence="1" key="1">
    <citation type="submission" date="2018-02" db="EMBL/GenBank/DDBJ databases">
        <title>Rhizophora mucronata_Transcriptome.</title>
        <authorList>
            <person name="Meera S.P."/>
            <person name="Sreeshan A."/>
            <person name="Augustine A."/>
        </authorList>
    </citation>
    <scope>NUCLEOTIDE SEQUENCE</scope>
    <source>
        <tissue evidence="1">Leaf</tissue>
    </source>
</reference>
<proteinExistence type="predicted"/>
<sequence length="66" mass="7447">MCQEVLANVCLLMPVVVNLKYCEHCPVLCGVKSTGCMLIGCLYTNMITFFFFLRKYTDVITCLAEV</sequence>